<evidence type="ECO:0000256" key="1">
    <source>
        <dbReference type="ARBA" id="ARBA00022729"/>
    </source>
</evidence>
<keyword evidence="2" id="KW-0574">Periplasm</keyword>
<dbReference type="PANTHER" id="PTHR30006">
    <property type="entry name" value="THIAMINE-BINDING PERIPLASMIC PROTEIN-RELATED"/>
    <property type="match status" value="1"/>
</dbReference>
<evidence type="ECO:0000256" key="3">
    <source>
        <dbReference type="SAM" id="SignalP"/>
    </source>
</evidence>
<evidence type="ECO:0000313" key="4">
    <source>
        <dbReference type="EMBL" id="RAI01772.1"/>
    </source>
</evidence>
<name>A0A8B2NWN8_9HYPH</name>
<evidence type="ECO:0000256" key="2">
    <source>
        <dbReference type="ARBA" id="ARBA00022764"/>
    </source>
</evidence>
<dbReference type="Gene3D" id="3.40.190.10">
    <property type="entry name" value="Periplasmic binding protein-like II"/>
    <property type="match status" value="2"/>
</dbReference>
<dbReference type="InterPro" id="IPR006059">
    <property type="entry name" value="SBP"/>
</dbReference>
<dbReference type="CDD" id="cd13589">
    <property type="entry name" value="PBP2_polyamine_RpCGA009"/>
    <property type="match status" value="1"/>
</dbReference>
<dbReference type="GO" id="GO:0030976">
    <property type="term" value="F:thiamine pyrophosphate binding"/>
    <property type="evidence" value="ECO:0007669"/>
    <property type="project" value="TreeGrafter"/>
</dbReference>
<keyword evidence="1 3" id="KW-0732">Signal</keyword>
<accession>A0A8B2NWN8</accession>
<protein>
    <submittedName>
        <fullName evidence="4">ABC transporter substrate-binding protein</fullName>
    </submittedName>
</protein>
<reference evidence="4 5" key="1">
    <citation type="submission" date="2018-05" db="EMBL/GenBank/DDBJ databases">
        <title>Acuticoccus sediminis sp. nov., isolated from deep-sea sediment of Indian Ocean.</title>
        <authorList>
            <person name="Liu X."/>
            <person name="Lai Q."/>
            <person name="Du Y."/>
            <person name="Sun F."/>
            <person name="Zhang X."/>
            <person name="Wang S."/>
            <person name="Shao Z."/>
        </authorList>
    </citation>
    <scope>NUCLEOTIDE SEQUENCE [LARGE SCALE GENOMIC DNA]</scope>
    <source>
        <strain evidence="4 5">PTG4-2</strain>
    </source>
</reference>
<dbReference type="Proteomes" id="UP000249590">
    <property type="component" value="Unassembled WGS sequence"/>
</dbReference>
<dbReference type="EMBL" id="QHHQ01000002">
    <property type="protein sequence ID" value="RAI01772.1"/>
    <property type="molecule type" value="Genomic_DNA"/>
</dbReference>
<comment type="caution">
    <text evidence="4">The sequence shown here is derived from an EMBL/GenBank/DDBJ whole genome shotgun (WGS) entry which is preliminary data.</text>
</comment>
<keyword evidence="5" id="KW-1185">Reference proteome</keyword>
<dbReference type="GO" id="GO:0015888">
    <property type="term" value="P:thiamine transport"/>
    <property type="evidence" value="ECO:0007669"/>
    <property type="project" value="TreeGrafter"/>
</dbReference>
<dbReference type="GO" id="GO:0030288">
    <property type="term" value="C:outer membrane-bounded periplasmic space"/>
    <property type="evidence" value="ECO:0007669"/>
    <property type="project" value="TreeGrafter"/>
</dbReference>
<sequence length="346" mass="37367">MTMMRWTTTVAAAALTALGAAQAQAEDVVFACWGGASQQNFQTNILPEFEEKYGVTVRYVPGGSTYFVSQLQAQKGSPEIDVACMDDGPQSVARDLGLLEPLTAESVPALADVVPAAIGKDSSGVGYGLLAMGLVYNPEALEKAGIEPPTSWNDLADPRFKGHVVMGTIDNTPGLFALMMLAKANGGGVDDIDPGFAKMKEVAQNIGAFVKGTDMTPYFQQGEAWITVWTNSEMNRFVKNSGFPLKFVYPEEGAPVVMPMLNLVKDSPNTEMGANLINYLVGEKIQKMFAVNSKLGPVNKNVELSEAEAEGVIYGDAVDSLLPVDWSTINANRPEWTKRWNQEIER</sequence>
<dbReference type="Pfam" id="PF13416">
    <property type="entry name" value="SBP_bac_8"/>
    <property type="match status" value="1"/>
</dbReference>
<organism evidence="4 5">
    <name type="scientific">Acuticoccus sediminis</name>
    <dbReference type="NCBI Taxonomy" id="2184697"/>
    <lineage>
        <taxon>Bacteria</taxon>
        <taxon>Pseudomonadati</taxon>
        <taxon>Pseudomonadota</taxon>
        <taxon>Alphaproteobacteria</taxon>
        <taxon>Hyphomicrobiales</taxon>
        <taxon>Amorphaceae</taxon>
        <taxon>Acuticoccus</taxon>
    </lineage>
</organism>
<gene>
    <name evidence="4" type="ORF">DLJ53_10220</name>
</gene>
<dbReference type="AlphaFoldDB" id="A0A8B2NWN8"/>
<dbReference type="GO" id="GO:0030975">
    <property type="term" value="F:thiamine binding"/>
    <property type="evidence" value="ECO:0007669"/>
    <property type="project" value="TreeGrafter"/>
</dbReference>
<dbReference type="SUPFAM" id="SSF53850">
    <property type="entry name" value="Periplasmic binding protein-like II"/>
    <property type="match status" value="1"/>
</dbReference>
<feature type="chain" id="PRO_5032275017" evidence="3">
    <location>
        <begin position="26"/>
        <end position="346"/>
    </location>
</feature>
<dbReference type="PANTHER" id="PTHR30006:SF2">
    <property type="entry name" value="ABC TRANSPORTER SUBSTRATE-BINDING PROTEIN"/>
    <property type="match status" value="1"/>
</dbReference>
<feature type="signal peptide" evidence="3">
    <location>
        <begin position="1"/>
        <end position="25"/>
    </location>
</feature>
<proteinExistence type="predicted"/>
<evidence type="ECO:0000313" key="5">
    <source>
        <dbReference type="Proteomes" id="UP000249590"/>
    </source>
</evidence>